<dbReference type="AlphaFoldDB" id="A0A927DIG6"/>
<evidence type="ECO:0000313" key="3">
    <source>
        <dbReference type="Proteomes" id="UP000655273"/>
    </source>
</evidence>
<gene>
    <name evidence="2" type="ORF">IE983_25915</name>
</gene>
<reference evidence="2" key="1">
    <citation type="submission" date="2020-07" db="EMBL/GenBank/DDBJ databases">
        <title>Clinical and genomic characterization of carbapenemase-producing Enterobacterales causing secondary infections during the COVID-19 crisis at a New York City hospital.</title>
        <authorList>
            <person name="Gomez-Simmonds A."/>
            <person name="Annavajhala M.K."/>
            <person name="Uhlemann A.-C."/>
        </authorList>
    </citation>
    <scope>NUCLEOTIDE SEQUENCE</scope>
    <source>
        <strain evidence="2">NK1396</strain>
    </source>
</reference>
<comment type="caution">
    <text evidence="2">The sequence shown here is derived from an EMBL/GenBank/DDBJ whole genome shotgun (WGS) entry which is preliminary data.</text>
</comment>
<evidence type="ECO:0000313" key="2">
    <source>
        <dbReference type="EMBL" id="MBD3707690.1"/>
    </source>
</evidence>
<dbReference type="Proteomes" id="UP000655273">
    <property type="component" value="Unassembled WGS sequence"/>
</dbReference>
<accession>A0A927DIG6</accession>
<dbReference type="EMBL" id="JACXTA010000019">
    <property type="protein sequence ID" value="MBD3707690.1"/>
    <property type="molecule type" value="Genomic_DNA"/>
</dbReference>
<sequence length="75" mass="8275">MPPPRGILSEASQTPYTRRYHASTSLPTALSSAPPRRAQTRKINPVTTSGAQCYPRLACPLNLSVLMQLHMTVKR</sequence>
<feature type="region of interest" description="Disordered" evidence="1">
    <location>
        <begin position="1"/>
        <end position="42"/>
    </location>
</feature>
<organism evidence="2 3">
    <name type="scientific">Enterobacter hormaechei</name>
    <dbReference type="NCBI Taxonomy" id="158836"/>
    <lineage>
        <taxon>Bacteria</taxon>
        <taxon>Pseudomonadati</taxon>
        <taxon>Pseudomonadota</taxon>
        <taxon>Gammaproteobacteria</taxon>
        <taxon>Enterobacterales</taxon>
        <taxon>Enterobacteriaceae</taxon>
        <taxon>Enterobacter</taxon>
        <taxon>Enterobacter cloacae complex</taxon>
    </lineage>
</organism>
<feature type="compositionally biased region" description="Low complexity" evidence="1">
    <location>
        <begin position="22"/>
        <end position="35"/>
    </location>
</feature>
<protein>
    <submittedName>
        <fullName evidence="2">Uncharacterized protein</fullName>
    </submittedName>
</protein>
<evidence type="ECO:0000256" key="1">
    <source>
        <dbReference type="SAM" id="MobiDB-lite"/>
    </source>
</evidence>
<name>A0A927DIG6_9ENTR</name>
<proteinExistence type="predicted"/>